<keyword evidence="1" id="KW-0472">Membrane</keyword>
<dbReference type="InterPro" id="IPR033549">
    <property type="entry name" value="NFAM1"/>
</dbReference>
<sequence>MASGLYFVIVLLWTFQCEGSLSVQDESSILIAFGNEPVATNCTATMACKPEYADFEIKYYRIDPEGNEIVVQKRSETQQIPSGCHENKTEKRNYKLCIEPISHASVTGTYYCEVAWKTSTVRGNGTYILFRDKGFIEPLDILQMTLITLVIILVILSIAGTALLHWKRKDLDPHQSDIYLTLEKNANSSSHKKMPISKMSQQETQGGSQDVYENHITELYENI</sequence>
<dbReference type="Pfam" id="PF25830">
    <property type="entry name" value="Ig_NFAM1"/>
    <property type="match status" value="1"/>
</dbReference>
<keyword evidence="1" id="KW-1133">Transmembrane helix</keyword>
<dbReference type="InterPro" id="IPR057883">
    <property type="entry name" value="Ig_NFAM1"/>
</dbReference>
<dbReference type="EMBL" id="JAPFRF010000006">
    <property type="protein sequence ID" value="KAJ7330012.1"/>
    <property type="molecule type" value="Genomic_DNA"/>
</dbReference>
<dbReference type="GO" id="GO:0045121">
    <property type="term" value="C:membrane raft"/>
    <property type="evidence" value="ECO:0007669"/>
    <property type="project" value="TreeGrafter"/>
</dbReference>
<evidence type="ECO:0000256" key="2">
    <source>
        <dbReference type="SAM" id="SignalP"/>
    </source>
</evidence>
<dbReference type="GO" id="GO:0045577">
    <property type="term" value="P:regulation of B cell differentiation"/>
    <property type="evidence" value="ECO:0007669"/>
    <property type="project" value="InterPro"/>
</dbReference>
<accession>A0A9Q0XXZ5</accession>
<feature type="domain" description="NFAM1 Ig-like" evidence="3">
    <location>
        <begin position="26"/>
        <end position="131"/>
    </location>
</feature>
<evidence type="ECO:0000313" key="5">
    <source>
        <dbReference type="Proteomes" id="UP001142489"/>
    </source>
</evidence>
<dbReference type="PANTHER" id="PTHR35680">
    <property type="entry name" value="NFAT ACTIVATION MOLECULE 1"/>
    <property type="match status" value="1"/>
</dbReference>
<dbReference type="InterPro" id="IPR013783">
    <property type="entry name" value="Ig-like_fold"/>
</dbReference>
<dbReference type="Gene3D" id="2.60.40.10">
    <property type="entry name" value="Immunoglobulins"/>
    <property type="match status" value="1"/>
</dbReference>
<name>A0A9Q0XXZ5_9SAUR</name>
<evidence type="ECO:0000259" key="3">
    <source>
        <dbReference type="Pfam" id="PF25830"/>
    </source>
</evidence>
<feature type="chain" id="PRO_5040262055" description="NFAM1 Ig-like domain-containing protein" evidence="2">
    <location>
        <begin position="20"/>
        <end position="223"/>
    </location>
</feature>
<dbReference type="GO" id="GO:0001819">
    <property type="term" value="P:positive regulation of cytokine production"/>
    <property type="evidence" value="ECO:0007669"/>
    <property type="project" value="InterPro"/>
</dbReference>
<organism evidence="4 5">
    <name type="scientific">Phrynocephalus forsythii</name>
    <dbReference type="NCBI Taxonomy" id="171643"/>
    <lineage>
        <taxon>Eukaryota</taxon>
        <taxon>Metazoa</taxon>
        <taxon>Chordata</taxon>
        <taxon>Craniata</taxon>
        <taxon>Vertebrata</taxon>
        <taxon>Euteleostomi</taxon>
        <taxon>Lepidosauria</taxon>
        <taxon>Squamata</taxon>
        <taxon>Bifurcata</taxon>
        <taxon>Unidentata</taxon>
        <taxon>Episquamata</taxon>
        <taxon>Toxicofera</taxon>
        <taxon>Iguania</taxon>
        <taxon>Acrodonta</taxon>
        <taxon>Agamidae</taxon>
        <taxon>Agaminae</taxon>
        <taxon>Phrynocephalus</taxon>
    </lineage>
</organism>
<dbReference type="GO" id="GO:0004888">
    <property type="term" value="F:transmembrane signaling receptor activity"/>
    <property type="evidence" value="ECO:0007669"/>
    <property type="project" value="InterPro"/>
</dbReference>
<gene>
    <name evidence="4" type="ORF">JRQ81_016186</name>
</gene>
<protein>
    <recommendedName>
        <fullName evidence="3">NFAM1 Ig-like domain-containing protein</fullName>
    </recommendedName>
</protein>
<dbReference type="AlphaFoldDB" id="A0A9Q0XXZ5"/>
<feature type="signal peptide" evidence="2">
    <location>
        <begin position="1"/>
        <end position="19"/>
    </location>
</feature>
<feature type="transmembrane region" description="Helical" evidence="1">
    <location>
        <begin position="141"/>
        <end position="166"/>
    </location>
</feature>
<dbReference type="GO" id="GO:0050861">
    <property type="term" value="P:positive regulation of B cell receptor signaling pathway"/>
    <property type="evidence" value="ECO:0007669"/>
    <property type="project" value="InterPro"/>
</dbReference>
<proteinExistence type="predicted"/>
<dbReference type="GO" id="GO:0050853">
    <property type="term" value="P:B cell receptor signaling pathway"/>
    <property type="evidence" value="ECO:0007669"/>
    <property type="project" value="TreeGrafter"/>
</dbReference>
<keyword evidence="5" id="KW-1185">Reference proteome</keyword>
<evidence type="ECO:0000313" key="4">
    <source>
        <dbReference type="EMBL" id="KAJ7330012.1"/>
    </source>
</evidence>
<keyword evidence="1" id="KW-0812">Transmembrane</keyword>
<dbReference type="OrthoDB" id="9898104at2759"/>
<dbReference type="Proteomes" id="UP001142489">
    <property type="component" value="Unassembled WGS sequence"/>
</dbReference>
<keyword evidence="2" id="KW-0732">Signal</keyword>
<comment type="caution">
    <text evidence="4">The sequence shown here is derived from an EMBL/GenBank/DDBJ whole genome shotgun (WGS) entry which is preliminary data.</text>
</comment>
<dbReference type="PANTHER" id="PTHR35680:SF1">
    <property type="entry name" value="NFAT ACTIVATION MOLECULE 1"/>
    <property type="match status" value="1"/>
</dbReference>
<evidence type="ECO:0000256" key="1">
    <source>
        <dbReference type="SAM" id="Phobius"/>
    </source>
</evidence>
<reference evidence="4" key="1">
    <citation type="journal article" date="2023" name="DNA Res.">
        <title>Chromosome-level genome assembly of Phrynocephalus forsythii using third-generation DNA sequencing and Hi-C analysis.</title>
        <authorList>
            <person name="Qi Y."/>
            <person name="Zhao W."/>
            <person name="Zhao Y."/>
            <person name="Niu C."/>
            <person name="Cao S."/>
            <person name="Zhang Y."/>
        </authorList>
    </citation>
    <scope>NUCLEOTIDE SEQUENCE</scope>
    <source>
        <tissue evidence="4">Muscle</tissue>
    </source>
</reference>